<feature type="transmembrane region" description="Helical" evidence="1">
    <location>
        <begin position="72"/>
        <end position="96"/>
    </location>
</feature>
<feature type="transmembrane region" description="Helical" evidence="1">
    <location>
        <begin position="12"/>
        <end position="29"/>
    </location>
</feature>
<reference evidence="2 3" key="1">
    <citation type="submission" date="2012-03" db="EMBL/GenBank/DDBJ databases">
        <authorList>
            <person name="Durkin A.S."/>
            <person name="McCorrison J."/>
            <person name="Torralba M."/>
            <person name="Gillis M."/>
            <person name="Methe B."/>
            <person name="Sutton G."/>
            <person name="Nelson K.E."/>
        </authorList>
    </citation>
    <scope>NUCLEOTIDE SEQUENCE [LARGE SCALE GENOMIC DNA]</scope>
    <source>
        <strain evidence="2 3">F0468</strain>
    </source>
</reference>
<organism evidence="2 3">
    <name type="scientific">Lachnoanaerobaculum saburreum F0468</name>
    <dbReference type="NCBI Taxonomy" id="1095750"/>
    <lineage>
        <taxon>Bacteria</taxon>
        <taxon>Bacillati</taxon>
        <taxon>Bacillota</taxon>
        <taxon>Clostridia</taxon>
        <taxon>Lachnospirales</taxon>
        <taxon>Lachnospiraceae</taxon>
        <taxon>Lachnoanaerobaculum</taxon>
    </lineage>
</organism>
<evidence type="ECO:0000313" key="2">
    <source>
        <dbReference type="EMBL" id="EIC95482.1"/>
    </source>
</evidence>
<comment type="caution">
    <text evidence="2">The sequence shown here is derived from an EMBL/GenBank/DDBJ whole genome shotgun (WGS) entry which is preliminary data.</text>
</comment>
<dbReference type="OrthoDB" id="89777at2"/>
<keyword evidence="3" id="KW-1185">Reference proteome</keyword>
<dbReference type="EMBL" id="AJGH01000081">
    <property type="protein sequence ID" value="EIC95482.1"/>
    <property type="molecule type" value="Genomic_DNA"/>
</dbReference>
<gene>
    <name evidence="2" type="ORF">HMPREF9970_0759</name>
</gene>
<keyword evidence="1" id="KW-0472">Membrane</keyword>
<sequence>MKENRTYYKKKAYIILLFITIILGFQSLYEYYKIKIDDPIQLLSAVLYGIIKLFLFAPPISPGDNTTIFYELAKWLAPILTSTFVFTKISTTLLHLKNIVFNKISGNHILVFENSFIGETLINNLLNEKNSYKISLISKKFIDDNLKSKYEKKGIATYQLDFENSDINEIKEVFSALNINNAKYMFFCSENDLENYAIYTNIIKRIKPKRHIGCYIKCESKTVSSYIEDMISLERKNEEKLKRIDTIHFDQTDLTVRMLMSDKCVMQSISSNIDKLSDIGERISVDIIDKHIRKMHILIIGINELTITLLKHISNDMTICLKDNTKVSIIDTDAATRMRELLYNNEGLKKSLDIEVMDLGFGKNAINEYLRNIKNDDDLSIIFLMNEDVVRSLKNLKLLDRYFESVPKLIRNISNVDLSYILPKNHEKIRIFGDVSQIMTGDVMIRESLDNRAKQFNESYNKASMAAGMGEGQKWNELSYVKKNSSRLSASHDRIKEEIVRKVFFSKTEEEIVDYLNKKFEEFSDLQNNRKENPEKFKQEFCKYLEEAPLLDFLSRLEHKRWCNSYYAMNFKYGEKKDENLKTHPCLIDDWDIIKGEKFEICHPEYDLLSVFTLFQKEE</sequence>
<protein>
    <recommendedName>
        <fullName evidence="4">RCK N-terminal domain-containing protein</fullName>
    </recommendedName>
</protein>
<keyword evidence="1" id="KW-0812">Transmembrane</keyword>
<keyword evidence="1" id="KW-1133">Transmembrane helix</keyword>
<feature type="transmembrane region" description="Helical" evidence="1">
    <location>
        <begin position="41"/>
        <end position="60"/>
    </location>
</feature>
<dbReference type="Gene3D" id="6.20.350.10">
    <property type="match status" value="1"/>
</dbReference>
<dbReference type="RefSeq" id="WP_008754279.1">
    <property type="nucleotide sequence ID" value="NZ_AJGH01000081.1"/>
</dbReference>
<dbReference type="AlphaFoldDB" id="I0R724"/>
<name>I0R724_9FIRM</name>
<evidence type="ECO:0000256" key="1">
    <source>
        <dbReference type="SAM" id="Phobius"/>
    </source>
</evidence>
<evidence type="ECO:0000313" key="3">
    <source>
        <dbReference type="Proteomes" id="UP000005039"/>
    </source>
</evidence>
<dbReference type="eggNOG" id="ENOG502Z8W5">
    <property type="taxonomic scope" value="Bacteria"/>
</dbReference>
<evidence type="ECO:0008006" key="4">
    <source>
        <dbReference type="Google" id="ProtNLM"/>
    </source>
</evidence>
<accession>I0R724</accession>
<dbReference type="Proteomes" id="UP000005039">
    <property type="component" value="Unassembled WGS sequence"/>
</dbReference>
<dbReference type="PATRIC" id="fig|1095750.3.peg.1752"/>
<proteinExistence type="predicted"/>